<dbReference type="Proteomes" id="UP000092932">
    <property type="component" value="Chromosome"/>
</dbReference>
<comment type="subcellular location">
    <subcellularLocation>
        <location evidence="1">Membrane</location>
        <topology evidence="1">Multi-pass membrane protein</topology>
    </subcellularLocation>
</comment>
<dbReference type="InterPro" id="IPR050382">
    <property type="entry name" value="MFS_Na/Anion_cotransporter"/>
</dbReference>
<feature type="transmembrane region" description="Helical" evidence="5">
    <location>
        <begin position="304"/>
        <end position="322"/>
    </location>
</feature>
<dbReference type="STRING" id="692370.A6F68_00076"/>
<evidence type="ECO:0000256" key="2">
    <source>
        <dbReference type="ARBA" id="ARBA00022692"/>
    </source>
</evidence>
<feature type="transmembrane region" description="Helical" evidence="5">
    <location>
        <begin position="176"/>
        <end position="198"/>
    </location>
</feature>
<feature type="transmembrane region" description="Helical" evidence="5">
    <location>
        <begin position="328"/>
        <end position="347"/>
    </location>
</feature>
<dbReference type="PATRIC" id="fig|692370.5.peg.79"/>
<dbReference type="SUPFAM" id="SSF103473">
    <property type="entry name" value="MFS general substrate transporter"/>
    <property type="match status" value="1"/>
</dbReference>
<dbReference type="EMBL" id="CP016591">
    <property type="protein sequence ID" value="ANY18612.1"/>
    <property type="molecule type" value="Genomic_DNA"/>
</dbReference>
<evidence type="ECO:0000256" key="3">
    <source>
        <dbReference type="ARBA" id="ARBA00022989"/>
    </source>
</evidence>
<organism evidence="7 8">
    <name type="scientific">Tsuneonella dongtanensis</name>
    <dbReference type="NCBI Taxonomy" id="692370"/>
    <lineage>
        <taxon>Bacteria</taxon>
        <taxon>Pseudomonadati</taxon>
        <taxon>Pseudomonadota</taxon>
        <taxon>Alphaproteobacteria</taxon>
        <taxon>Sphingomonadales</taxon>
        <taxon>Erythrobacteraceae</taxon>
        <taxon>Tsuneonella</taxon>
    </lineage>
</organism>
<feature type="transmembrane region" description="Helical" evidence="5">
    <location>
        <begin position="231"/>
        <end position="251"/>
    </location>
</feature>
<protein>
    <submittedName>
        <fullName evidence="7">Hexuronate transporter</fullName>
    </submittedName>
</protein>
<dbReference type="GO" id="GO:0015134">
    <property type="term" value="F:hexuronate transmembrane transporter activity"/>
    <property type="evidence" value="ECO:0007669"/>
    <property type="project" value="TreeGrafter"/>
</dbReference>
<keyword evidence="4 5" id="KW-0472">Membrane</keyword>
<keyword evidence="2 5" id="KW-0812">Transmembrane</keyword>
<evidence type="ECO:0000256" key="5">
    <source>
        <dbReference type="SAM" id="Phobius"/>
    </source>
</evidence>
<dbReference type="PROSITE" id="PS50850">
    <property type="entry name" value="MFS"/>
    <property type="match status" value="1"/>
</dbReference>
<dbReference type="Pfam" id="PF07690">
    <property type="entry name" value="MFS_1"/>
    <property type="match status" value="1"/>
</dbReference>
<dbReference type="InterPro" id="IPR020846">
    <property type="entry name" value="MFS_dom"/>
</dbReference>
<evidence type="ECO:0000259" key="6">
    <source>
        <dbReference type="PROSITE" id="PS50850"/>
    </source>
</evidence>
<feature type="transmembrane region" description="Helical" evidence="5">
    <location>
        <begin position="389"/>
        <end position="413"/>
    </location>
</feature>
<name>A0A1B2A904_9SPHN</name>
<feature type="transmembrane region" description="Helical" evidence="5">
    <location>
        <begin position="64"/>
        <end position="84"/>
    </location>
</feature>
<dbReference type="AlphaFoldDB" id="A0A1B2A904"/>
<dbReference type="RefSeq" id="WP_067681755.1">
    <property type="nucleotide sequence ID" value="NZ_CP016591.1"/>
</dbReference>
<evidence type="ECO:0000256" key="4">
    <source>
        <dbReference type="ARBA" id="ARBA00023136"/>
    </source>
</evidence>
<reference evidence="7 8" key="1">
    <citation type="submission" date="2016-07" db="EMBL/GenBank/DDBJ databases">
        <title>Complete genome sequence of Altererythrobacter dongtanensis KCTC 22672, a type strain with esterase isolated from tidal flat.</title>
        <authorList>
            <person name="Cheng H."/>
            <person name="Wu Y.-H."/>
            <person name="Zhou P."/>
            <person name="Huo Y.-Y."/>
            <person name="Wang C.-S."/>
            <person name="Xu X.-W."/>
        </authorList>
    </citation>
    <scope>NUCLEOTIDE SEQUENCE [LARGE SCALE GENOMIC DNA]</scope>
    <source>
        <strain evidence="7 8">KCTC 22672</strain>
    </source>
</reference>
<accession>A0A1B2A904</accession>
<dbReference type="GO" id="GO:0016020">
    <property type="term" value="C:membrane"/>
    <property type="evidence" value="ECO:0007669"/>
    <property type="project" value="UniProtKB-SubCell"/>
</dbReference>
<keyword evidence="3 5" id="KW-1133">Transmembrane helix</keyword>
<dbReference type="PANTHER" id="PTHR11662">
    <property type="entry name" value="SOLUTE CARRIER FAMILY 17"/>
    <property type="match status" value="1"/>
</dbReference>
<dbReference type="KEGG" id="ado:A6F68_00076"/>
<feature type="transmembrane region" description="Helical" evidence="5">
    <location>
        <begin position="271"/>
        <end position="292"/>
    </location>
</feature>
<dbReference type="OrthoDB" id="9794076at2"/>
<gene>
    <name evidence="7" type="primary">exuT_1</name>
    <name evidence="7" type="ORF">A6F68_00076</name>
</gene>
<keyword evidence="8" id="KW-1185">Reference proteome</keyword>
<dbReference type="InterPro" id="IPR036259">
    <property type="entry name" value="MFS_trans_sf"/>
</dbReference>
<dbReference type="InterPro" id="IPR011701">
    <property type="entry name" value="MFS"/>
</dbReference>
<feature type="transmembrane region" description="Helical" evidence="5">
    <location>
        <begin position="359"/>
        <end position="377"/>
    </location>
</feature>
<evidence type="ECO:0000313" key="7">
    <source>
        <dbReference type="EMBL" id="ANY18612.1"/>
    </source>
</evidence>
<evidence type="ECO:0000256" key="1">
    <source>
        <dbReference type="ARBA" id="ARBA00004141"/>
    </source>
</evidence>
<dbReference type="Gene3D" id="1.20.1250.20">
    <property type="entry name" value="MFS general substrate transporter like domains"/>
    <property type="match status" value="2"/>
</dbReference>
<dbReference type="PANTHER" id="PTHR11662:SF285">
    <property type="entry name" value="HEXURONATE TRANSPORTER"/>
    <property type="match status" value="1"/>
</dbReference>
<feature type="transmembrane region" description="Helical" evidence="5">
    <location>
        <begin position="91"/>
        <end position="113"/>
    </location>
</feature>
<evidence type="ECO:0000313" key="8">
    <source>
        <dbReference type="Proteomes" id="UP000092932"/>
    </source>
</evidence>
<proteinExistence type="predicted"/>
<sequence>MTDGVSASTADQAAEDRALARTRNWLIALLFFGTIINYVDRQVLSLLKPTISAEYGWGDAEFAHFASASQLAAAAALLFVGWIIDRFGVKLAYGAAVAMWSVAGMAHAVAATVTQFVTARVALVAFEAVNTPAAVKAAAEYLPIRQRTMGMGIVNTAPNIGNILAPLTVVPFAVVFGWKAAFIVTGLLGFVWLAFWIMGTRRLKPLPRAAAVEGAPVRSSYGEALSDRKTWAIAGAKAITDMFWWFFTFWLPDLFHKVFNLSQSELVGPTALAFTMAAVGALTAGKLFGVLLGKGRSVNAARKTGMFLYGLAVLPIPLALTVDSAWTAAAIIGLGLFAHQGFSTNIFGFAADAVPARRVATVMAIGAIAGNVAGFGIQEATGALLTSGVGYAPLFWAAALAYLTALAWVHFLVPRIVAEDEGE</sequence>
<feature type="transmembrane region" description="Helical" evidence="5">
    <location>
        <begin position="25"/>
        <end position="44"/>
    </location>
</feature>
<feature type="domain" description="Major facilitator superfamily (MFS) profile" evidence="6">
    <location>
        <begin position="26"/>
        <end position="417"/>
    </location>
</feature>